<accession>A0A556VXF6</accession>
<organism evidence="12 13">
    <name type="scientific">Bagarius yarrelli</name>
    <name type="common">Goonch</name>
    <name type="synonym">Bagrus yarrelli</name>
    <dbReference type="NCBI Taxonomy" id="175774"/>
    <lineage>
        <taxon>Eukaryota</taxon>
        <taxon>Metazoa</taxon>
        <taxon>Chordata</taxon>
        <taxon>Craniata</taxon>
        <taxon>Vertebrata</taxon>
        <taxon>Euteleostomi</taxon>
        <taxon>Actinopterygii</taxon>
        <taxon>Neopterygii</taxon>
        <taxon>Teleostei</taxon>
        <taxon>Ostariophysi</taxon>
        <taxon>Siluriformes</taxon>
        <taxon>Sisoridae</taxon>
        <taxon>Sisorinae</taxon>
        <taxon>Bagarius</taxon>
    </lineage>
</organism>
<evidence type="ECO:0000256" key="8">
    <source>
        <dbReference type="PROSITE-ProRule" id="PRU00175"/>
    </source>
</evidence>
<reference evidence="12 13" key="1">
    <citation type="journal article" date="2019" name="Genome Biol. Evol.">
        <title>Whole-Genome Sequencing of the Giant Devil Catfish, Bagarius yarrelli.</title>
        <authorList>
            <person name="Jiang W."/>
            <person name="Lv Y."/>
            <person name="Cheng L."/>
            <person name="Yang K."/>
            <person name="Chao B."/>
            <person name="Wang X."/>
            <person name="Li Y."/>
            <person name="Pan X."/>
            <person name="You X."/>
            <person name="Zhang Y."/>
            <person name="Yang J."/>
            <person name="Li J."/>
            <person name="Zhang X."/>
            <person name="Liu S."/>
            <person name="Sun C."/>
            <person name="Yang J."/>
            <person name="Shi Q."/>
        </authorList>
    </citation>
    <scope>NUCLEOTIDE SEQUENCE [LARGE SCALE GENOMIC DNA]</scope>
    <source>
        <strain evidence="12">JWS20170419001</strain>
        <tissue evidence="12">Muscle</tissue>
    </source>
</reference>
<dbReference type="GO" id="GO:0007219">
    <property type="term" value="P:Notch signaling pathway"/>
    <property type="evidence" value="ECO:0007669"/>
    <property type="project" value="InterPro"/>
</dbReference>
<dbReference type="EMBL" id="VCAZ01000464">
    <property type="protein sequence ID" value="TUX70079.1"/>
    <property type="molecule type" value="Genomic_DNA"/>
</dbReference>
<evidence type="ECO:0000256" key="2">
    <source>
        <dbReference type="ARBA" id="ARBA00004906"/>
    </source>
</evidence>
<keyword evidence="7 9" id="KW-0862">Zinc</keyword>
<dbReference type="Pfam" id="PF21718">
    <property type="entry name" value="KH_DTX3L"/>
    <property type="match status" value="1"/>
</dbReference>
<dbReference type="InterPro" id="IPR018957">
    <property type="entry name" value="Znf_C3HC4_RING-type"/>
</dbReference>
<dbReference type="GO" id="GO:0061630">
    <property type="term" value="F:ubiquitin protein ligase activity"/>
    <property type="evidence" value="ECO:0007669"/>
    <property type="project" value="UniProtKB-UniRule"/>
</dbReference>
<dbReference type="InterPro" id="IPR001841">
    <property type="entry name" value="Znf_RING"/>
</dbReference>
<dbReference type="Proteomes" id="UP000319801">
    <property type="component" value="Unassembled WGS sequence"/>
</dbReference>
<keyword evidence="13" id="KW-1185">Reference proteome</keyword>
<dbReference type="GO" id="GO:0016567">
    <property type="term" value="P:protein ubiquitination"/>
    <property type="evidence" value="ECO:0007669"/>
    <property type="project" value="UniProtKB-UniRule"/>
</dbReference>
<comment type="subcellular location">
    <subcellularLocation>
        <location evidence="9">Cytoplasm</location>
    </subcellularLocation>
</comment>
<dbReference type="GO" id="GO:0005737">
    <property type="term" value="C:cytoplasm"/>
    <property type="evidence" value="ECO:0007669"/>
    <property type="project" value="UniProtKB-SubCell"/>
</dbReference>
<comment type="pathway">
    <text evidence="2 9">Protein modification; protein ubiquitination.</text>
</comment>
<dbReference type="Gene3D" id="3.30.390.130">
    <property type="match status" value="1"/>
</dbReference>
<dbReference type="SMART" id="SM00184">
    <property type="entry name" value="RING"/>
    <property type="match status" value="1"/>
</dbReference>
<dbReference type="InterPro" id="IPR039399">
    <property type="entry name" value="Deltex_C_sf"/>
</dbReference>
<evidence type="ECO:0000313" key="13">
    <source>
        <dbReference type="Proteomes" id="UP000319801"/>
    </source>
</evidence>
<evidence type="ECO:0000256" key="1">
    <source>
        <dbReference type="ARBA" id="ARBA00000900"/>
    </source>
</evidence>
<dbReference type="InterPro" id="IPR048409">
    <property type="entry name" value="DTX3L_KH-like"/>
</dbReference>
<dbReference type="InterPro" id="IPR039398">
    <property type="entry name" value="Deltex_fam"/>
</dbReference>
<evidence type="ECO:0000259" key="11">
    <source>
        <dbReference type="PROSITE" id="PS50089"/>
    </source>
</evidence>
<evidence type="ECO:0000256" key="7">
    <source>
        <dbReference type="ARBA" id="ARBA00022833"/>
    </source>
</evidence>
<evidence type="ECO:0000313" key="12">
    <source>
        <dbReference type="EMBL" id="TUX70079.1"/>
    </source>
</evidence>
<keyword evidence="5 9" id="KW-0479">Metal-binding</keyword>
<dbReference type="SUPFAM" id="SSF57850">
    <property type="entry name" value="RING/U-box"/>
    <property type="match status" value="1"/>
</dbReference>
<dbReference type="PROSITE" id="PS00518">
    <property type="entry name" value="ZF_RING_1"/>
    <property type="match status" value="1"/>
</dbReference>
<gene>
    <name evidence="12" type="ORF">Baya_17125</name>
</gene>
<comment type="similarity">
    <text evidence="3 9">Belongs to the Deltex family.</text>
</comment>
<comment type="catalytic activity">
    <reaction evidence="1 9">
        <text>S-ubiquitinyl-[E2 ubiquitin-conjugating enzyme]-L-cysteine + [acceptor protein]-L-lysine = [E2 ubiquitin-conjugating enzyme]-L-cysteine + N(6)-ubiquitinyl-[acceptor protein]-L-lysine.</text>
        <dbReference type="EC" id="2.3.2.27"/>
    </reaction>
</comment>
<feature type="region of interest" description="Disordered" evidence="10">
    <location>
        <begin position="19"/>
        <end position="52"/>
    </location>
</feature>
<evidence type="ECO:0000256" key="3">
    <source>
        <dbReference type="ARBA" id="ARBA00009413"/>
    </source>
</evidence>
<comment type="caution">
    <text evidence="12">The sequence shown here is derived from an EMBL/GenBank/DDBJ whole genome shotgun (WGS) entry which is preliminary data.</text>
</comment>
<dbReference type="PROSITE" id="PS50089">
    <property type="entry name" value="ZF_RING_2"/>
    <property type="match status" value="1"/>
</dbReference>
<dbReference type="Pfam" id="PF00097">
    <property type="entry name" value="zf-C3HC4"/>
    <property type="match status" value="1"/>
</dbReference>
<evidence type="ECO:0000256" key="9">
    <source>
        <dbReference type="RuleBase" id="RU367105"/>
    </source>
</evidence>
<dbReference type="GO" id="GO:0008270">
    <property type="term" value="F:zinc ion binding"/>
    <property type="evidence" value="ECO:0007669"/>
    <property type="project" value="UniProtKB-KW"/>
</dbReference>
<dbReference type="CDD" id="cd09633">
    <property type="entry name" value="Deltex_C"/>
    <property type="match status" value="1"/>
</dbReference>
<dbReference type="InterPro" id="IPR017907">
    <property type="entry name" value="Znf_RING_CS"/>
</dbReference>
<proteinExistence type="inferred from homology"/>
<dbReference type="Gene3D" id="3.30.40.10">
    <property type="entry name" value="Zinc/RING finger domain, C3HC4 (zinc finger)"/>
    <property type="match status" value="1"/>
</dbReference>
<feature type="compositionally biased region" description="Basic and acidic residues" evidence="10">
    <location>
        <begin position="32"/>
        <end position="45"/>
    </location>
</feature>
<keyword evidence="9" id="KW-0963">Cytoplasm</keyword>
<dbReference type="PANTHER" id="PTHR12622">
    <property type="entry name" value="DELTEX-RELATED"/>
    <property type="match status" value="1"/>
</dbReference>
<dbReference type="UniPathway" id="UPA00143"/>
<feature type="domain" description="RING-type" evidence="11">
    <location>
        <begin position="503"/>
        <end position="542"/>
    </location>
</feature>
<dbReference type="InterPro" id="IPR013083">
    <property type="entry name" value="Znf_RING/FYVE/PHD"/>
</dbReference>
<keyword evidence="4 9" id="KW-0808">Transferase</keyword>
<protein>
    <recommendedName>
        <fullName evidence="9">E3 ubiquitin-protein ligase</fullName>
        <ecNumber evidence="9">2.3.2.27</ecNumber>
    </recommendedName>
</protein>
<dbReference type="AlphaFoldDB" id="A0A556VXF6"/>
<evidence type="ECO:0000256" key="6">
    <source>
        <dbReference type="ARBA" id="ARBA00022771"/>
    </source>
</evidence>
<sequence>MNGLIAGVSAEMNEPMDVCDIEPMDTSSASHENPEKHPTSSDKADTQPSAPPDVVVVHVKVDWTEELPERWRFHLEKALQTWCNSEAKDKGSVKIVQMLDGERTAEVEITPSSALKNIKTATLTFKNLDRTANVLFQKVRKPENKSSDLTMTENLTTLKVKDVEVPSKLLTDAEMNGASAPLTLPAFLYCYLSQVYKEEMKNIEKNFGVKIKEETCVSIFDENQRKDSDSVRRATEAFTELYQNSTKKLKALSIPSTDTKFDMMKKRLCYFAGQENKIMLNISANEYRMFGPQDVTSVLDTQLSLIGGAKVTSTSFMSNSNPESTWSSQSLHMVLKDVASRIEMAEAHWELLRSAFKEQFLEIQKKFGVEFQGEPGQGLVTVSARTKNANQVNLEVHALNALTHLYQKVVTSAPGCDLTDASYNKTSQQGRQEVLAQHTDIQEEQRKENFRLFGHLVPTVDKIEKVWDGAHGIDWKAEPIDINQEISDKTKANDKEEESEDNCPICLDTFTQKQKLSCSHEFCEDCLKHSIQSSGEICPICKQIFGILQGNQPEGTIQVSWISRNLPGYSGYGTIQIHYIIPSGIQTSAHPNPGQHYHGTSRTAYLPDNAEGKHVLELLKRAFEQKLIFTVGMSRTTGAENSVVWNDIHHKTNTHGGPQK</sequence>
<evidence type="ECO:0000256" key="4">
    <source>
        <dbReference type="ARBA" id="ARBA00022679"/>
    </source>
</evidence>
<dbReference type="OrthoDB" id="527344at2759"/>
<evidence type="ECO:0000256" key="10">
    <source>
        <dbReference type="SAM" id="MobiDB-lite"/>
    </source>
</evidence>
<dbReference type="Pfam" id="PF18102">
    <property type="entry name" value="DTC"/>
    <property type="match status" value="1"/>
</dbReference>
<dbReference type="InterPro" id="IPR039396">
    <property type="entry name" value="Deltex_C"/>
</dbReference>
<keyword evidence="6 8" id="KW-0863">Zinc-finger</keyword>
<evidence type="ECO:0000256" key="5">
    <source>
        <dbReference type="ARBA" id="ARBA00022723"/>
    </source>
</evidence>
<name>A0A556VXF6_BAGYA</name>
<dbReference type="EC" id="2.3.2.27" evidence="9"/>